<keyword evidence="3" id="KW-0012">Acyltransferase</keyword>
<dbReference type="InterPro" id="IPR014031">
    <property type="entry name" value="Ketoacyl_synth_C"/>
</dbReference>
<dbReference type="Pfam" id="PF00109">
    <property type="entry name" value="ketoacyl-synt"/>
    <property type="match status" value="1"/>
</dbReference>
<dbReference type="GO" id="GO:0006633">
    <property type="term" value="P:fatty acid biosynthetic process"/>
    <property type="evidence" value="ECO:0007669"/>
    <property type="project" value="TreeGrafter"/>
</dbReference>
<evidence type="ECO:0000313" key="6">
    <source>
        <dbReference type="EMBL" id="MCD5315712.1"/>
    </source>
</evidence>
<dbReference type="RefSeq" id="WP_231448533.1">
    <property type="nucleotide sequence ID" value="NZ_JAJOMB010000024.1"/>
</dbReference>
<comment type="similarity">
    <text evidence="1 4">Belongs to the thiolase-like superfamily. Beta-ketoacyl-ACP synthases family.</text>
</comment>
<dbReference type="PANTHER" id="PTHR11712">
    <property type="entry name" value="POLYKETIDE SYNTHASE-RELATED"/>
    <property type="match status" value="1"/>
</dbReference>
<keyword evidence="7" id="KW-1185">Reference proteome</keyword>
<dbReference type="CDD" id="cd00832">
    <property type="entry name" value="CLF"/>
    <property type="match status" value="1"/>
</dbReference>
<evidence type="ECO:0000313" key="7">
    <source>
        <dbReference type="Proteomes" id="UP001138997"/>
    </source>
</evidence>
<dbReference type="Proteomes" id="UP001138997">
    <property type="component" value="Unassembled WGS sequence"/>
</dbReference>
<reference evidence="6" key="1">
    <citation type="submission" date="2021-11" db="EMBL/GenBank/DDBJ databases">
        <title>Streptomyces corallinus and Kineosporia corallina sp. nov., two new coral-derived marine actinobacteria.</title>
        <authorList>
            <person name="Buangrab K."/>
            <person name="Sutthacheep M."/>
            <person name="Yeemin T."/>
            <person name="Harunari E."/>
            <person name="Igarashi Y."/>
            <person name="Sripreechasak P."/>
            <person name="Kanchanasin P."/>
            <person name="Tanasupawat S."/>
            <person name="Phongsopitanun W."/>
        </authorList>
    </citation>
    <scope>NUCLEOTIDE SEQUENCE</scope>
    <source>
        <strain evidence="6">JCM 31032</strain>
    </source>
</reference>
<evidence type="ECO:0000256" key="1">
    <source>
        <dbReference type="ARBA" id="ARBA00008467"/>
    </source>
</evidence>
<evidence type="ECO:0000256" key="3">
    <source>
        <dbReference type="ARBA" id="ARBA00023315"/>
    </source>
</evidence>
<dbReference type="SMART" id="SM00825">
    <property type="entry name" value="PKS_KS"/>
    <property type="match status" value="1"/>
</dbReference>
<dbReference type="AlphaFoldDB" id="A0A9X1NIL4"/>
<dbReference type="Gene3D" id="3.40.47.10">
    <property type="match status" value="2"/>
</dbReference>
<name>A0A9X1NIL4_9ACTN</name>
<dbReference type="PROSITE" id="PS52004">
    <property type="entry name" value="KS3_2"/>
    <property type="match status" value="1"/>
</dbReference>
<keyword evidence="2 4" id="KW-0808">Transferase</keyword>
<dbReference type="Pfam" id="PF02801">
    <property type="entry name" value="Ketoacyl-synt_C"/>
    <property type="match status" value="1"/>
</dbReference>
<sequence length="408" mass="42891">MSTQAPSAVVTGIGVAAPNGLGTEDFWAATLQGRSGIRAVERFDTSGYPARLGGELPDFDPAEHLPGRLIPQTDRMTQIALTAAAWAMDDCRLAEDTYDTDEMGVATSSSFGGFEFGQRELDKLWSEGPEHVSVYMSFAWFYAVNTGQISIRQDLRGPAGVVVADQAGGLDALAQARRSIRKGSRLIVSGGVDSSFCPYGWVSRMSDGGLSPGADPDSAYLPFDERASGYVPGEGGSILVVEDADTARARGAHVYGEIAGYSATFDAAAHRGGVPGLRRAVQNALRDAGEPAEQIGVVFADGSGDLAQDEAEAAVIREVFGPGRVPVTIPKTMTGRMSSGAAPTDLACALLAMRERLIPPTINVRPGSAPGLDLVIDRPRPWEPRAALVIARGRGGFNSAMVLRPARA</sequence>
<evidence type="ECO:0000256" key="4">
    <source>
        <dbReference type="RuleBase" id="RU003694"/>
    </source>
</evidence>
<accession>A0A9X1NIL4</accession>
<feature type="domain" description="Ketosynthase family 3 (KS3)" evidence="5">
    <location>
        <begin position="5"/>
        <end position="405"/>
    </location>
</feature>
<dbReference type="InterPro" id="IPR014030">
    <property type="entry name" value="Ketoacyl_synth_N"/>
</dbReference>
<evidence type="ECO:0000259" key="5">
    <source>
        <dbReference type="PROSITE" id="PS52004"/>
    </source>
</evidence>
<comment type="caution">
    <text evidence="6">The sequence shown here is derived from an EMBL/GenBank/DDBJ whole genome shotgun (WGS) entry which is preliminary data.</text>
</comment>
<dbReference type="InterPro" id="IPR016039">
    <property type="entry name" value="Thiolase-like"/>
</dbReference>
<gene>
    <name evidence="6" type="ORF">LR394_32935</name>
</gene>
<evidence type="ECO:0000256" key="2">
    <source>
        <dbReference type="ARBA" id="ARBA00022679"/>
    </source>
</evidence>
<organism evidence="6 7">
    <name type="scientific">Kineosporia babensis</name>
    <dbReference type="NCBI Taxonomy" id="499548"/>
    <lineage>
        <taxon>Bacteria</taxon>
        <taxon>Bacillati</taxon>
        <taxon>Actinomycetota</taxon>
        <taxon>Actinomycetes</taxon>
        <taxon>Kineosporiales</taxon>
        <taxon>Kineosporiaceae</taxon>
        <taxon>Kineosporia</taxon>
    </lineage>
</organism>
<dbReference type="PANTHER" id="PTHR11712:SF322">
    <property type="entry name" value="POLYKETIDE BETA-KETOACYL SYNTHASE 2-RELATED"/>
    <property type="match status" value="1"/>
</dbReference>
<dbReference type="InterPro" id="IPR000794">
    <property type="entry name" value="Beta-ketoacyl_synthase"/>
</dbReference>
<dbReference type="SUPFAM" id="SSF53901">
    <property type="entry name" value="Thiolase-like"/>
    <property type="match status" value="2"/>
</dbReference>
<dbReference type="InterPro" id="IPR020841">
    <property type="entry name" value="PKS_Beta-ketoAc_synthase_dom"/>
</dbReference>
<dbReference type="EMBL" id="JAJOMB010000024">
    <property type="protein sequence ID" value="MCD5315712.1"/>
    <property type="molecule type" value="Genomic_DNA"/>
</dbReference>
<protein>
    <submittedName>
        <fullName evidence="6">Ketosynthase chain-length factor</fullName>
    </submittedName>
</protein>
<dbReference type="GO" id="GO:0004315">
    <property type="term" value="F:3-oxoacyl-[acyl-carrier-protein] synthase activity"/>
    <property type="evidence" value="ECO:0007669"/>
    <property type="project" value="TreeGrafter"/>
</dbReference>
<proteinExistence type="inferred from homology"/>